<evidence type="ECO:0000256" key="4">
    <source>
        <dbReference type="ARBA" id="ARBA00022793"/>
    </source>
</evidence>
<dbReference type="HOGENOM" id="CLU_029061_3_0_1"/>
<dbReference type="Proteomes" id="UP000009022">
    <property type="component" value="Unassembled WGS sequence"/>
</dbReference>
<comment type="pathway">
    <text evidence="1">Lipid metabolism.</text>
</comment>
<dbReference type="UniPathway" id="UPA00558">
    <property type="reaction ID" value="UER00616"/>
</dbReference>
<evidence type="ECO:0000256" key="2">
    <source>
        <dbReference type="ARBA" id="ARBA00022516"/>
    </source>
</evidence>
<gene>
    <name evidence="14" type="ORF">TRIADDRAFT_22345</name>
</gene>
<dbReference type="GO" id="GO:0006646">
    <property type="term" value="P:phosphatidylethanolamine biosynthetic process"/>
    <property type="evidence" value="ECO:0000318"/>
    <property type="project" value="GO_Central"/>
</dbReference>
<dbReference type="InterPro" id="IPR033177">
    <property type="entry name" value="PSD-B"/>
</dbReference>
<dbReference type="PANTHER" id="PTHR10067:SF6">
    <property type="entry name" value="PHOSPHATIDYLSERINE DECARBOXYLASE PROENZYME, MITOCHONDRIAL"/>
    <property type="match status" value="1"/>
</dbReference>
<evidence type="ECO:0000313" key="14">
    <source>
        <dbReference type="EMBL" id="EDV26263.1"/>
    </source>
</evidence>
<keyword evidence="13" id="KW-0496">Mitochondrion</keyword>
<feature type="active site" description="Charge relay system; for autoendoproteolytic cleavage activity" evidence="13">
    <location>
        <position position="217"/>
    </location>
</feature>
<dbReference type="KEGG" id="tad:TRIADDRAFT_22345"/>
<dbReference type="InterPro" id="IPR003817">
    <property type="entry name" value="PS_Dcarbxylase"/>
</dbReference>
<evidence type="ECO:0000256" key="12">
    <source>
        <dbReference type="ARBA" id="ARBA00045136"/>
    </source>
</evidence>
<dbReference type="HAMAP" id="MF_03208">
    <property type="entry name" value="PS_decarb_PSD_B_type1_euk"/>
    <property type="match status" value="1"/>
</dbReference>
<name>B3RR19_TRIAD</name>
<proteinExistence type="inferred from homology"/>
<keyword evidence="11 13" id="KW-0670">Pyruvate</keyword>
<keyword evidence="8 13" id="KW-0594">Phospholipid biosynthesis</keyword>
<comment type="PTM">
    <text evidence="13">Is synthesized initially as an inactive proenzyme. Formation of the active enzyme involves a self-maturation process in which the active site pyruvoyl group is generated from an internal serine residue via an autocatalytic post-translational modification. Two non-identical subunits are generated from the proenzyme in this reaction, and the pyruvate is formed at the N-terminus of the alpha chain, which is derived from the carboxyl end of the proenzyme. The autoendoproteolytic cleavage occurs by a canonical serine protease mechanism, in which the side chain hydroxyl group of the serine supplies its oxygen atom to form the C-terminus of the beta chain, while the remainder of the serine residue undergoes an oxidative deamination to produce ammonia and the pyruvoyl prosthetic group on the alpha chain. During this reaction, the Ser that is part of the protease active site of the proenzyme becomes the pyruvoyl prosthetic group, which constitutes an essential element of the active site of the mature decarboxylase.</text>
</comment>
<comment type="catalytic activity">
    <reaction evidence="13">
        <text>a 1,2-diacyl-sn-glycero-3-phospho-L-serine + H(+) = a 1,2-diacyl-sn-glycero-3-phosphoethanolamine + CO2</text>
        <dbReference type="Rhea" id="RHEA:20828"/>
        <dbReference type="ChEBI" id="CHEBI:15378"/>
        <dbReference type="ChEBI" id="CHEBI:16526"/>
        <dbReference type="ChEBI" id="CHEBI:57262"/>
        <dbReference type="ChEBI" id="CHEBI:64612"/>
        <dbReference type="EC" id="4.1.1.65"/>
    </reaction>
</comment>
<feature type="modified residue" description="Pyruvic acid (Ser); by autocatalysis" evidence="13">
    <location>
        <position position="328"/>
    </location>
</feature>
<evidence type="ECO:0000256" key="8">
    <source>
        <dbReference type="ARBA" id="ARBA00023209"/>
    </source>
</evidence>
<keyword evidence="10 13" id="KW-1208">Phospholipid metabolism</keyword>
<evidence type="ECO:0000256" key="10">
    <source>
        <dbReference type="ARBA" id="ARBA00023264"/>
    </source>
</evidence>
<evidence type="ECO:0000256" key="9">
    <source>
        <dbReference type="ARBA" id="ARBA00023239"/>
    </source>
</evidence>
<dbReference type="CTD" id="6752013"/>
<evidence type="ECO:0000256" key="13">
    <source>
        <dbReference type="HAMAP-Rule" id="MF_03208"/>
    </source>
</evidence>
<feature type="site" description="Cleavage (non-hydrolytic); by autocatalysis" evidence="13">
    <location>
        <begin position="327"/>
        <end position="328"/>
    </location>
</feature>
<dbReference type="GO" id="GO:0004609">
    <property type="term" value="F:phosphatidylserine decarboxylase activity"/>
    <property type="evidence" value="ECO:0000318"/>
    <property type="project" value="GO_Central"/>
</dbReference>
<dbReference type="InParanoid" id="B3RR19"/>
<comment type="cofactor">
    <cofactor evidence="13">
        <name>pyruvate</name>
        <dbReference type="ChEBI" id="CHEBI:15361"/>
    </cofactor>
    <text evidence="13">Binds 1 pyruvoyl group covalently per subunit.</text>
</comment>
<dbReference type="GO" id="GO:0005743">
    <property type="term" value="C:mitochondrial inner membrane"/>
    <property type="evidence" value="ECO:0007669"/>
    <property type="project" value="UniProtKB-SubCell"/>
</dbReference>
<keyword evidence="5 13" id="KW-1133">Transmembrane helix</keyword>
<keyword evidence="13" id="KW-0865">Zymogen</keyword>
<dbReference type="PhylomeDB" id="B3RR19"/>
<comment type="pathway">
    <text evidence="13">Phospholipid metabolism; phosphatidylethanolamine biosynthesis; phosphatidylethanolamine from CDP-diacylglycerol: step 2/2.</text>
</comment>
<comment type="subcellular location">
    <molecule>Phosphatidylserine decarboxylase beta chain</molecule>
    <subcellularLocation>
        <location evidence="13">Mitochondrion inner membrane</location>
        <topology evidence="13">Single-pass membrane protein</topology>
        <orientation evidence="13">Intermembrane side</orientation>
    </subcellularLocation>
</comment>
<dbReference type="InterPro" id="IPR033661">
    <property type="entry name" value="PSD_type1_euk"/>
</dbReference>
<dbReference type="NCBIfam" id="TIGR00163">
    <property type="entry name" value="PS_decarb"/>
    <property type="match status" value="1"/>
</dbReference>
<feature type="chain" id="PRO_5023262088" description="Phosphatidylserine decarboxylase alpha chain" evidence="13">
    <location>
        <begin position="328"/>
        <end position="362"/>
    </location>
</feature>
<dbReference type="OMA" id="RWVANQC"/>
<accession>B3RR19</accession>
<dbReference type="EC" id="4.1.1.65" evidence="13"/>
<dbReference type="RefSeq" id="XP_002110259.1">
    <property type="nucleotide sequence ID" value="XM_002110223.1"/>
</dbReference>
<dbReference type="eggNOG" id="KOG2420">
    <property type="taxonomic scope" value="Eukaryota"/>
</dbReference>
<comment type="subunit">
    <text evidence="13">Heterodimer of a large membrane-associated beta subunit and a small pyruvoyl-containing alpha subunit.</text>
</comment>
<dbReference type="OrthoDB" id="4330at2759"/>
<reference evidence="14 15" key="1">
    <citation type="journal article" date="2008" name="Nature">
        <title>The Trichoplax genome and the nature of placozoans.</title>
        <authorList>
            <person name="Srivastava M."/>
            <person name="Begovic E."/>
            <person name="Chapman J."/>
            <person name="Putnam N.H."/>
            <person name="Hellsten U."/>
            <person name="Kawashima T."/>
            <person name="Kuo A."/>
            <person name="Mitros T."/>
            <person name="Salamov A."/>
            <person name="Carpenter M.L."/>
            <person name="Signorovitch A.Y."/>
            <person name="Moreno M.A."/>
            <person name="Kamm K."/>
            <person name="Grimwood J."/>
            <person name="Schmutz J."/>
            <person name="Shapiro H."/>
            <person name="Grigoriev I.V."/>
            <person name="Buss L.W."/>
            <person name="Schierwater B."/>
            <person name="Dellaporta S.L."/>
            <person name="Rokhsar D.S."/>
        </authorList>
    </citation>
    <scope>NUCLEOTIDE SEQUENCE [LARGE SCALE GENOMIC DNA]</scope>
    <source>
        <strain evidence="14 15">Grell-BS-1999</strain>
    </source>
</reference>
<sequence>MRISFRRYLGSMRWFHIPAAAGFALVGYQQYRHIRDRERRKLQTQTPEELVIPSWQVTLLKQLPTRSLSRVAGMLTDITLPIWLRWAAFSAYAWAFKCNMEEAEVEDITCYESFGKFFTRHLKDGARVIDKDHDLVSPADGQILCFGAVCDDKIEQVKGINYSLSTFFGPDSEIVKYCRNSSANGHVNSPTKNGACVDKCLYHCVIYLSPGDYHRFHSPTEWKIQYRRHFPGTLMSVSPLALKFVRGLFAYNERVNLRGEWKHGLFSMTAVGAYNVGSIKINFDSDLATNLPGSFTEGVFKDFHYAKSSVSSVGVGRGENIGEFNFGSTIVLLFEAPTDFNFTVDLGQKIKYGQAIGTSGLQ</sequence>
<dbReference type="Pfam" id="PF02666">
    <property type="entry name" value="PS_Dcarbxylase"/>
    <property type="match status" value="1"/>
</dbReference>
<evidence type="ECO:0000256" key="7">
    <source>
        <dbReference type="ARBA" id="ARBA00023136"/>
    </source>
</evidence>
<evidence type="ECO:0000256" key="1">
    <source>
        <dbReference type="ARBA" id="ARBA00005189"/>
    </source>
</evidence>
<dbReference type="PANTHER" id="PTHR10067">
    <property type="entry name" value="PHOSPHATIDYLSERINE DECARBOXYLASE"/>
    <property type="match status" value="1"/>
</dbReference>
<dbReference type="STRING" id="10228.B3RR19"/>
<evidence type="ECO:0000256" key="6">
    <source>
        <dbReference type="ARBA" id="ARBA00023098"/>
    </source>
</evidence>
<keyword evidence="13" id="KW-0999">Mitochondrion inner membrane</keyword>
<feature type="topological domain" description="Mitochondrial matrix" evidence="13">
    <location>
        <begin position="1"/>
        <end position="17"/>
    </location>
</feature>
<dbReference type="GO" id="GO:0005739">
    <property type="term" value="C:mitochondrion"/>
    <property type="evidence" value="ECO:0000318"/>
    <property type="project" value="GO_Central"/>
</dbReference>
<feature type="active site" description="Charge relay system; for autoendoproteolytic cleavage activity" evidence="13">
    <location>
        <position position="328"/>
    </location>
</feature>
<feature type="topological domain" description="Mitochondrial intermembrane" evidence="13">
    <location>
        <begin position="37"/>
        <end position="362"/>
    </location>
</feature>
<keyword evidence="15" id="KW-1185">Reference proteome</keyword>
<keyword evidence="4 13" id="KW-0210">Decarboxylase</keyword>
<organism evidence="14 15">
    <name type="scientific">Trichoplax adhaerens</name>
    <name type="common">Trichoplax reptans</name>
    <dbReference type="NCBI Taxonomy" id="10228"/>
    <lineage>
        <taxon>Eukaryota</taxon>
        <taxon>Metazoa</taxon>
        <taxon>Placozoa</taxon>
        <taxon>Uniplacotomia</taxon>
        <taxon>Trichoplacea</taxon>
        <taxon>Trichoplacidae</taxon>
        <taxon>Trichoplax</taxon>
    </lineage>
</organism>
<dbReference type="FunCoup" id="B3RR19">
    <property type="interactions" value="1538"/>
</dbReference>
<dbReference type="GO" id="GO:0016540">
    <property type="term" value="P:protein autoprocessing"/>
    <property type="evidence" value="ECO:0007669"/>
    <property type="project" value="UniProtKB-UniRule"/>
</dbReference>
<dbReference type="GeneID" id="6752013"/>
<keyword evidence="7 13" id="KW-0472">Membrane</keyword>
<dbReference type="EMBL" id="DS985243">
    <property type="protein sequence ID" value="EDV26263.1"/>
    <property type="molecule type" value="Genomic_DNA"/>
</dbReference>
<keyword evidence="9 13" id="KW-0456">Lyase</keyword>
<evidence type="ECO:0000256" key="3">
    <source>
        <dbReference type="ARBA" id="ARBA00022692"/>
    </source>
</evidence>
<protein>
    <recommendedName>
        <fullName evidence="13">Phosphatidylserine decarboxylase proenzyme, mitochondrial</fullName>
        <ecNumber evidence="13">4.1.1.65</ecNumber>
    </recommendedName>
    <component>
        <recommendedName>
            <fullName evidence="13">Phosphatidylserine decarboxylase beta chain</fullName>
        </recommendedName>
    </component>
    <component>
        <recommendedName>
            <fullName evidence="13">Phosphatidylserine decarboxylase alpha chain</fullName>
        </recommendedName>
    </component>
</protein>
<keyword evidence="2 13" id="KW-0444">Lipid biosynthesis</keyword>
<evidence type="ECO:0000256" key="11">
    <source>
        <dbReference type="ARBA" id="ARBA00023317"/>
    </source>
</evidence>
<comment type="subcellular location">
    <molecule>Phosphatidylserine decarboxylase alpha chain</molecule>
    <subcellularLocation>
        <location evidence="13">Mitochondrion inner membrane</location>
        <topology evidence="13">Peripheral membrane protein</topology>
        <orientation evidence="13">Intermembrane side</orientation>
    </subcellularLocation>
    <text evidence="13">Anchored to the mitochondrial inner membrane through its interaction with the integral membrane beta chain.</text>
</comment>
<comment type="similarity">
    <text evidence="13">Belongs to the phosphatidylserine decarboxylase family. PSD-B subfamily. Eukaryotic type I sub-subfamily.</text>
</comment>
<keyword evidence="3 13" id="KW-0812">Transmembrane</keyword>
<evidence type="ECO:0000313" key="15">
    <source>
        <dbReference type="Proteomes" id="UP000009022"/>
    </source>
</evidence>
<evidence type="ECO:0000256" key="5">
    <source>
        <dbReference type="ARBA" id="ARBA00022989"/>
    </source>
</evidence>
<feature type="active site" description="Schiff-base intermediate with substrate; via pyruvic acid; for decarboxylase activity" evidence="13">
    <location>
        <position position="328"/>
    </location>
</feature>
<dbReference type="AlphaFoldDB" id="B3RR19"/>
<comment type="function">
    <text evidence="12">Catalyzes the formation of phosphatidylethanolamine (PtdEtn) from phosphatidylserine (PtdSer). Plays a central role in phospholipid metabolism and in the interorganelle trafficking of phosphatidylserine. May be involved in lipid droplet biogenesis at the endoplasmic reticulum membrane.</text>
</comment>
<feature type="active site" description="Charge relay system; for autoendoproteolytic cleavage activity" evidence="13">
    <location>
        <position position="140"/>
    </location>
</feature>
<keyword evidence="6 13" id="KW-0443">Lipid metabolism</keyword>
<feature type="chain" id="PRO_5023262087" description="Phosphatidylserine decarboxylase beta chain" evidence="13">
    <location>
        <begin position="1"/>
        <end position="327"/>
    </location>
</feature>